<evidence type="ECO:0000313" key="2">
    <source>
        <dbReference type="EMBL" id="RXJ83642.1"/>
    </source>
</evidence>
<reference evidence="2 3" key="1">
    <citation type="submission" date="2017-10" db="EMBL/GenBank/DDBJ databases">
        <title>Genomics of the genus Arcobacter.</title>
        <authorList>
            <person name="Perez-Cataluna A."/>
            <person name="Figueras M.J."/>
        </authorList>
    </citation>
    <scope>NUCLEOTIDE SEQUENCE [LARGE SCALE GENOMIC DNA]</scope>
    <source>
        <strain evidence="2 3">F26</strain>
    </source>
</reference>
<sequence length="245" mass="28620">MTIFELKCEAYLKENIELKDSFDILSKYISSSIFLNKKCGEIVKSSIKDYCFGNFYPIENDRVYKKDKTYKFVIRTINKELIDCLEFLLVKNLDNSFLQVLSCEKKEIEQFFISELYSATPVIVSDRRDEKGKQLFWSLHYNGDMEALQNRLHNNLEKKLRYFYSEELKESKSFIQEIELKNQKPQSIYFKTINNKKEKIIRLIGNKLKIIPNKDETSQKLAFLSLAVGLGEKSGLGGGFCFGRG</sequence>
<dbReference type="Proteomes" id="UP000290870">
    <property type="component" value="Unassembled WGS sequence"/>
</dbReference>
<dbReference type="AlphaFoldDB" id="A0A4Q0ZCK7"/>
<dbReference type="RefSeq" id="WP_128986897.1">
    <property type="nucleotide sequence ID" value="NZ_PDJZ01000009.1"/>
</dbReference>
<protein>
    <submittedName>
        <fullName evidence="2">CRISPR-associated protein Cas6</fullName>
    </submittedName>
</protein>
<dbReference type="Pfam" id="PF01881">
    <property type="entry name" value="Cas_Cas6_C"/>
    <property type="match status" value="1"/>
</dbReference>
<accession>A0A4Q0ZCK7</accession>
<dbReference type="InterPro" id="IPR049435">
    <property type="entry name" value="Cas_Cas6_C"/>
</dbReference>
<evidence type="ECO:0000313" key="3">
    <source>
        <dbReference type="Proteomes" id="UP000290870"/>
    </source>
</evidence>
<organism evidence="2 3">
    <name type="scientific">Arcobacter cloacae</name>
    <dbReference type="NCBI Taxonomy" id="1054034"/>
    <lineage>
        <taxon>Bacteria</taxon>
        <taxon>Pseudomonadati</taxon>
        <taxon>Campylobacterota</taxon>
        <taxon>Epsilonproteobacteria</taxon>
        <taxon>Campylobacterales</taxon>
        <taxon>Arcobacteraceae</taxon>
        <taxon>Arcobacter</taxon>
    </lineage>
</organism>
<proteinExistence type="predicted"/>
<name>A0A4Q0ZCK7_9BACT</name>
<evidence type="ECO:0000259" key="1">
    <source>
        <dbReference type="Pfam" id="PF01881"/>
    </source>
</evidence>
<dbReference type="OrthoDB" id="86642at2"/>
<feature type="domain" description="CRISPR associated protein Cas6 C-terminal" evidence="1">
    <location>
        <begin position="119"/>
        <end position="241"/>
    </location>
</feature>
<comment type="caution">
    <text evidence="2">The sequence shown here is derived from an EMBL/GenBank/DDBJ whole genome shotgun (WGS) entry which is preliminary data.</text>
</comment>
<dbReference type="Gene3D" id="3.30.70.1900">
    <property type="match status" value="1"/>
</dbReference>
<dbReference type="EMBL" id="PDJZ01000009">
    <property type="protein sequence ID" value="RXJ83642.1"/>
    <property type="molecule type" value="Genomic_DNA"/>
</dbReference>
<gene>
    <name evidence="2" type="ORF">CRU90_08700</name>
</gene>